<dbReference type="EMBL" id="JAUIRO010000005">
    <property type="protein sequence ID" value="KAK0712464.1"/>
    <property type="molecule type" value="Genomic_DNA"/>
</dbReference>
<protein>
    <recommendedName>
        <fullName evidence="1">Tyrosinase copper-binding domain-containing protein</fullName>
    </recommendedName>
</protein>
<dbReference type="AlphaFoldDB" id="A0AA40AAY5"/>
<proteinExistence type="predicted"/>
<dbReference type="SUPFAM" id="SSF48056">
    <property type="entry name" value="Di-copper centre-containing domain"/>
    <property type="match status" value="1"/>
</dbReference>
<feature type="domain" description="Tyrosinase copper-binding" evidence="1">
    <location>
        <begin position="60"/>
        <end position="96"/>
    </location>
</feature>
<dbReference type="GeneID" id="85328825"/>
<evidence type="ECO:0000259" key="1">
    <source>
        <dbReference type="Pfam" id="PF00264"/>
    </source>
</evidence>
<keyword evidence="3" id="KW-1185">Reference proteome</keyword>
<comment type="caution">
    <text evidence="2">The sequence shown here is derived from an EMBL/GenBank/DDBJ whole genome shotgun (WGS) entry which is preliminary data.</text>
</comment>
<dbReference type="Gene3D" id="1.10.1280.10">
    <property type="entry name" value="Di-copper center containing domain from catechol oxidase"/>
    <property type="match status" value="1"/>
</dbReference>
<accession>A0AA40AAY5</accession>
<evidence type="ECO:0000313" key="3">
    <source>
        <dbReference type="Proteomes" id="UP001172101"/>
    </source>
</evidence>
<dbReference type="RefSeq" id="XP_060293787.1">
    <property type="nucleotide sequence ID" value="XM_060445555.1"/>
</dbReference>
<dbReference type="InterPro" id="IPR002227">
    <property type="entry name" value="Tyrosinase_Cu-bd"/>
</dbReference>
<sequence>MSSKEATHAIKGLQATQAHPPLRLEIDDWYTTASPDHQLQVTMFVLALMRFQAMSIYGSSYLPWHKINGAQKRMVGYCTHDSILFATWHRVYLLLSDVSVAVMVIAD</sequence>
<dbReference type="GO" id="GO:0016491">
    <property type="term" value="F:oxidoreductase activity"/>
    <property type="evidence" value="ECO:0007669"/>
    <property type="project" value="InterPro"/>
</dbReference>
<organism evidence="2 3">
    <name type="scientific">Lasiosphaeria miniovina</name>
    <dbReference type="NCBI Taxonomy" id="1954250"/>
    <lineage>
        <taxon>Eukaryota</taxon>
        <taxon>Fungi</taxon>
        <taxon>Dikarya</taxon>
        <taxon>Ascomycota</taxon>
        <taxon>Pezizomycotina</taxon>
        <taxon>Sordariomycetes</taxon>
        <taxon>Sordariomycetidae</taxon>
        <taxon>Sordariales</taxon>
        <taxon>Lasiosphaeriaceae</taxon>
        <taxon>Lasiosphaeria</taxon>
    </lineage>
</organism>
<dbReference type="Proteomes" id="UP001172101">
    <property type="component" value="Unassembled WGS sequence"/>
</dbReference>
<dbReference type="Pfam" id="PF00264">
    <property type="entry name" value="Tyrosinase"/>
    <property type="match status" value="1"/>
</dbReference>
<dbReference type="InterPro" id="IPR008922">
    <property type="entry name" value="Di-copper_centre_dom_sf"/>
</dbReference>
<name>A0AA40AAY5_9PEZI</name>
<evidence type="ECO:0000313" key="2">
    <source>
        <dbReference type="EMBL" id="KAK0712464.1"/>
    </source>
</evidence>
<reference evidence="2" key="1">
    <citation type="submission" date="2023-06" db="EMBL/GenBank/DDBJ databases">
        <title>Genome-scale phylogeny and comparative genomics of the fungal order Sordariales.</title>
        <authorList>
            <consortium name="Lawrence Berkeley National Laboratory"/>
            <person name="Hensen N."/>
            <person name="Bonometti L."/>
            <person name="Westerberg I."/>
            <person name="Brannstrom I.O."/>
            <person name="Guillou S."/>
            <person name="Cros-Aarteil S."/>
            <person name="Calhoun S."/>
            <person name="Haridas S."/>
            <person name="Kuo A."/>
            <person name="Mondo S."/>
            <person name="Pangilinan J."/>
            <person name="Riley R."/>
            <person name="LaButti K."/>
            <person name="Andreopoulos B."/>
            <person name="Lipzen A."/>
            <person name="Chen C."/>
            <person name="Yanf M."/>
            <person name="Daum C."/>
            <person name="Ng V."/>
            <person name="Clum A."/>
            <person name="Steindorff A."/>
            <person name="Ohm R."/>
            <person name="Martin F."/>
            <person name="Silar P."/>
            <person name="Natvig D."/>
            <person name="Lalanne C."/>
            <person name="Gautier V."/>
            <person name="Ament-velasquez S.L."/>
            <person name="Kruys A."/>
            <person name="Hutchinson M.I."/>
            <person name="Powell A.J."/>
            <person name="Barry K."/>
            <person name="Miller A.N."/>
            <person name="Grigoriev I.V."/>
            <person name="Debuchy R."/>
            <person name="Gladieux P."/>
            <person name="Thoren M.H."/>
            <person name="Johannesson H."/>
        </authorList>
    </citation>
    <scope>NUCLEOTIDE SEQUENCE</scope>
    <source>
        <strain evidence="2">SMH2392-1A</strain>
    </source>
</reference>
<gene>
    <name evidence="2" type="ORF">B0T26DRAFT_752697</name>
</gene>